<keyword evidence="1" id="KW-0732">Signal</keyword>
<feature type="signal peptide" evidence="1">
    <location>
        <begin position="1"/>
        <end position="27"/>
    </location>
</feature>
<dbReference type="KEGG" id="plad:PPGU16_07760"/>
<dbReference type="AlphaFoldDB" id="A0A7I8BH95"/>
<organism evidence="2 3">
    <name type="scientific">Paraburkholderia largidicola</name>
    <dbReference type="NCBI Taxonomy" id="3014751"/>
    <lineage>
        <taxon>Bacteria</taxon>
        <taxon>Pseudomonadati</taxon>
        <taxon>Pseudomonadota</taxon>
        <taxon>Betaproteobacteria</taxon>
        <taxon>Burkholderiales</taxon>
        <taxon>Burkholderiaceae</taxon>
        <taxon>Paraburkholderia</taxon>
    </lineage>
</organism>
<keyword evidence="3" id="KW-1185">Reference proteome</keyword>
<proteinExistence type="predicted"/>
<evidence type="ECO:0000256" key="1">
    <source>
        <dbReference type="SAM" id="SignalP"/>
    </source>
</evidence>
<name>A0A7I8BH95_9BURK</name>
<evidence type="ECO:0008006" key="4">
    <source>
        <dbReference type="Google" id="ProtNLM"/>
    </source>
</evidence>
<dbReference type="Proteomes" id="UP000510888">
    <property type="component" value="Chromosome 1"/>
</dbReference>
<protein>
    <recommendedName>
        <fullName evidence="4">Lipoprotein</fullName>
    </recommendedName>
</protein>
<sequence length="180" mass="20060">MKLNFLRSIAAALLIAGSTLASSGAWAEQYESGVTRWDVKDGKLMLVAGVLTDNARLYYLNYSFYLEGLDHKLVMIPIVKDKAKLNDYNLNFSTFNGGDDIITDAMVVVKGGNTWLVTAHKNATHGYGSPGQVTTQTYRLFTGEEVQWKYYFAPVAHGEYTEQQNYTVERALAETAKALR</sequence>
<dbReference type="RefSeq" id="WP_243460569.1">
    <property type="nucleotide sequence ID" value="NZ_AP023174.1"/>
</dbReference>
<reference evidence="2 3" key="1">
    <citation type="journal article" date="2020" name="Genes (Basel)">
        <title>Genomic Comparison of Insect Gut Symbionts from Divergent Burkholderia Subclades.</title>
        <authorList>
            <person name="Takeshita K."/>
            <person name="Kikuchi Y."/>
        </authorList>
    </citation>
    <scope>NUCLEOTIDE SEQUENCE [LARGE SCALE GENOMIC DNA]</scope>
    <source>
        <strain evidence="2 3">PGU16</strain>
    </source>
</reference>
<evidence type="ECO:0000313" key="3">
    <source>
        <dbReference type="Proteomes" id="UP000510888"/>
    </source>
</evidence>
<gene>
    <name evidence="2" type="ORF">PPGU16_07760</name>
</gene>
<dbReference type="EMBL" id="AP023174">
    <property type="protein sequence ID" value="BCF87709.1"/>
    <property type="molecule type" value="Genomic_DNA"/>
</dbReference>
<feature type="chain" id="PRO_5029688123" description="Lipoprotein" evidence="1">
    <location>
        <begin position="28"/>
        <end position="180"/>
    </location>
</feature>
<accession>A0A7I8BH95</accession>
<evidence type="ECO:0000313" key="2">
    <source>
        <dbReference type="EMBL" id="BCF87709.1"/>
    </source>
</evidence>